<feature type="transmembrane region" description="Helical" evidence="1">
    <location>
        <begin position="50"/>
        <end position="72"/>
    </location>
</feature>
<evidence type="ECO:0000313" key="3">
    <source>
        <dbReference type="Proteomes" id="UP000308697"/>
    </source>
</evidence>
<dbReference type="OrthoDB" id="4303912at2"/>
<protein>
    <submittedName>
        <fullName evidence="2">Uncharacterized protein</fullName>
    </submittedName>
</protein>
<proteinExistence type="predicted"/>
<keyword evidence="1" id="KW-1133">Transmembrane helix</keyword>
<name>A0A4U0NNU4_9ACTN</name>
<sequence>MLPGHSPAPDAALFPFGKQRWRQTKRGAIAAALLGLAMPLPGFIYGKYGIAMWIFSVLWFLVLGATAVFMAWSGWADRHMYLAFDATGVWWRHNEKGHVVIPWASLEAAGLFWCHQEPNNTGHRLLSLELCPIEGVKKHDRALSPLIVQDRSGLPGVADRRYRIGIPVFASRHYGTLLVEVARSRAAHLWFGEHERPSGYIQVADLIS</sequence>
<dbReference type="AlphaFoldDB" id="A0A4U0NNU4"/>
<keyword evidence="1" id="KW-0812">Transmembrane</keyword>
<dbReference type="RefSeq" id="WP_136739297.1">
    <property type="nucleotide sequence ID" value="NZ_SUMB01000003.1"/>
</dbReference>
<reference evidence="2 3" key="1">
    <citation type="submission" date="2019-04" db="EMBL/GenBank/DDBJ databases">
        <title>Streptomyces piniterrae sp. nov., a heliquinomycin-producing actinomycete isolated from rhizosphere soil of Pinus yunnanensis.</title>
        <authorList>
            <person name="Zhuang X."/>
            <person name="Zhao J."/>
        </authorList>
    </citation>
    <scope>NUCLEOTIDE SEQUENCE [LARGE SCALE GENOMIC DNA]</scope>
    <source>
        <strain evidence="3">jys28</strain>
    </source>
</reference>
<keyword evidence="1" id="KW-0472">Membrane</keyword>
<gene>
    <name evidence="2" type="ORF">FCH28_09280</name>
</gene>
<accession>A0A4U0NNU4</accession>
<dbReference type="EMBL" id="SUMB01000003">
    <property type="protein sequence ID" value="TJZ55532.1"/>
    <property type="molecule type" value="Genomic_DNA"/>
</dbReference>
<evidence type="ECO:0000313" key="2">
    <source>
        <dbReference type="EMBL" id="TJZ55532.1"/>
    </source>
</evidence>
<dbReference type="Proteomes" id="UP000308697">
    <property type="component" value="Unassembled WGS sequence"/>
</dbReference>
<organism evidence="2 3">
    <name type="scientific">Streptomyces piniterrae</name>
    <dbReference type="NCBI Taxonomy" id="2571125"/>
    <lineage>
        <taxon>Bacteria</taxon>
        <taxon>Bacillati</taxon>
        <taxon>Actinomycetota</taxon>
        <taxon>Actinomycetes</taxon>
        <taxon>Kitasatosporales</taxon>
        <taxon>Streptomycetaceae</taxon>
        <taxon>Streptomyces</taxon>
    </lineage>
</organism>
<keyword evidence="3" id="KW-1185">Reference proteome</keyword>
<evidence type="ECO:0000256" key="1">
    <source>
        <dbReference type="SAM" id="Phobius"/>
    </source>
</evidence>
<comment type="caution">
    <text evidence="2">The sequence shown here is derived from an EMBL/GenBank/DDBJ whole genome shotgun (WGS) entry which is preliminary data.</text>
</comment>
<feature type="transmembrane region" description="Helical" evidence="1">
    <location>
        <begin position="27"/>
        <end position="44"/>
    </location>
</feature>